<dbReference type="Pfam" id="PF00990">
    <property type="entry name" value="GGDEF"/>
    <property type="match status" value="1"/>
</dbReference>
<dbReference type="AlphaFoldDB" id="A0A5A9G363"/>
<feature type="transmembrane region" description="Helical" evidence="2">
    <location>
        <begin position="160"/>
        <end position="179"/>
    </location>
</feature>
<dbReference type="CDD" id="cd01949">
    <property type="entry name" value="GGDEF"/>
    <property type="match status" value="1"/>
</dbReference>
<dbReference type="OrthoDB" id="7251575at2"/>
<feature type="transmembrane region" description="Helical" evidence="2">
    <location>
        <begin position="91"/>
        <end position="116"/>
    </location>
</feature>
<keyword evidence="8" id="KW-1185">Reference proteome</keyword>
<comment type="caution">
    <text evidence="7">The sequence shown here is derived from an EMBL/GenBank/DDBJ whole genome shotgun (WGS) entry which is preliminary data.</text>
</comment>
<dbReference type="Gene3D" id="3.30.450.20">
    <property type="entry name" value="PAS domain"/>
    <property type="match status" value="2"/>
</dbReference>
<evidence type="ECO:0000256" key="1">
    <source>
        <dbReference type="SAM" id="MobiDB-lite"/>
    </source>
</evidence>
<dbReference type="InterPro" id="IPR033425">
    <property type="entry name" value="MASE3"/>
</dbReference>
<feature type="domain" description="EAL" evidence="5">
    <location>
        <begin position="749"/>
        <end position="1001"/>
    </location>
</feature>
<dbReference type="PROSITE" id="PS50112">
    <property type="entry name" value="PAS"/>
    <property type="match status" value="2"/>
</dbReference>
<feature type="compositionally biased region" description="Basic and acidic residues" evidence="1">
    <location>
        <begin position="1"/>
        <end position="21"/>
    </location>
</feature>
<evidence type="ECO:0000259" key="3">
    <source>
        <dbReference type="PROSITE" id="PS50112"/>
    </source>
</evidence>
<dbReference type="InterPro" id="IPR029787">
    <property type="entry name" value="Nucleotide_cyclase"/>
</dbReference>
<dbReference type="PANTHER" id="PTHR44757:SF2">
    <property type="entry name" value="BIOFILM ARCHITECTURE MAINTENANCE PROTEIN MBAA"/>
    <property type="match status" value="1"/>
</dbReference>
<dbReference type="SUPFAM" id="SSF141868">
    <property type="entry name" value="EAL domain-like"/>
    <property type="match status" value="1"/>
</dbReference>
<evidence type="ECO:0000256" key="2">
    <source>
        <dbReference type="SAM" id="Phobius"/>
    </source>
</evidence>
<evidence type="ECO:0000313" key="8">
    <source>
        <dbReference type="Proteomes" id="UP000324927"/>
    </source>
</evidence>
<dbReference type="Pfam" id="PF00989">
    <property type="entry name" value="PAS"/>
    <property type="match status" value="2"/>
</dbReference>
<dbReference type="InterPro" id="IPR001610">
    <property type="entry name" value="PAC"/>
</dbReference>
<evidence type="ECO:0000259" key="5">
    <source>
        <dbReference type="PROSITE" id="PS50883"/>
    </source>
</evidence>
<dbReference type="EMBL" id="VTTN01000025">
    <property type="protein sequence ID" value="KAA0589020.1"/>
    <property type="molecule type" value="Genomic_DNA"/>
</dbReference>
<dbReference type="Gene3D" id="3.30.70.270">
    <property type="match status" value="1"/>
</dbReference>
<dbReference type="SUPFAM" id="SSF55785">
    <property type="entry name" value="PYP-like sensor domain (PAS domain)"/>
    <property type="match status" value="2"/>
</dbReference>
<evidence type="ECO:0000259" key="4">
    <source>
        <dbReference type="PROSITE" id="PS50113"/>
    </source>
</evidence>
<dbReference type="InterPro" id="IPR035965">
    <property type="entry name" value="PAS-like_dom_sf"/>
</dbReference>
<dbReference type="PROSITE" id="PS50113">
    <property type="entry name" value="PAC"/>
    <property type="match status" value="2"/>
</dbReference>
<evidence type="ECO:0000259" key="6">
    <source>
        <dbReference type="PROSITE" id="PS50887"/>
    </source>
</evidence>
<dbReference type="NCBIfam" id="TIGR00254">
    <property type="entry name" value="GGDEF"/>
    <property type="match status" value="1"/>
</dbReference>
<dbReference type="InterPro" id="IPR001633">
    <property type="entry name" value="EAL_dom"/>
</dbReference>
<dbReference type="PROSITE" id="PS50887">
    <property type="entry name" value="GGDEF"/>
    <property type="match status" value="1"/>
</dbReference>
<dbReference type="SMART" id="SM00091">
    <property type="entry name" value="PAS"/>
    <property type="match status" value="2"/>
</dbReference>
<feature type="domain" description="PAC" evidence="4">
    <location>
        <begin position="517"/>
        <end position="569"/>
    </location>
</feature>
<dbReference type="CDD" id="cd00130">
    <property type="entry name" value="PAS"/>
    <property type="match status" value="2"/>
</dbReference>
<dbReference type="SUPFAM" id="SSF55073">
    <property type="entry name" value="Nucleotide cyclase"/>
    <property type="match status" value="1"/>
</dbReference>
<feature type="transmembrane region" description="Helical" evidence="2">
    <location>
        <begin position="228"/>
        <end position="249"/>
    </location>
</feature>
<keyword evidence="2" id="KW-0472">Membrane</keyword>
<reference evidence="7 8" key="1">
    <citation type="submission" date="2019-08" db="EMBL/GenBank/DDBJ databases">
        <authorList>
            <person name="Grouzdev D."/>
            <person name="Tikhonova E."/>
            <person name="Kravchenko I."/>
        </authorList>
    </citation>
    <scope>NUCLEOTIDE SEQUENCE [LARGE SCALE GENOMIC DNA]</scope>
    <source>
        <strain evidence="7 8">59b</strain>
    </source>
</reference>
<keyword evidence="2" id="KW-0812">Transmembrane</keyword>
<feature type="domain" description="PAS" evidence="3">
    <location>
        <begin position="296"/>
        <end position="369"/>
    </location>
</feature>
<dbReference type="InterPro" id="IPR000014">
    <property type="entry name" value="PAS"/>
</dbReference>
<accession>A0A5A9G363</accession>
<feature type="domain" description="PAC" evidence="4">
    <location>
        <begin position="374"/>
        <end position="426"/>
    </location>
</feature>
<evidence type="ECO:0000313" key="7">
    <source>
        <dbReference type="EMBL" id="KAA0589020.1"/>
    </source>
</evidence>
<dbReference type="NCBIfam" id="TIGR00229">
    <property type="entry name" value="sensory_box"/>
    <property type="match status" value="3"/>
</dbReference>
<dbReference type="PROSITE" id="PS50883">
    <property type="entry name" value="EAL"/>
    <property type="match status" value="1"/>
</dbReference>
<feature type="transmembrane region" description="Helical" evidence="2">
    <location>
        <begin position="199"/>
        <end position="216"/>
    </location>
</feature>
<feature type="transmembrane region" description="Helical" evidence="2">
    <location>
        <begin position="59"/>
        <end position="79"/>
    </location>
</feature>
<proteinExistence type="predicted"/>
<dbReference type="RefSeq" id="WP_149235219.1">
    <property type="nucleotide sequence ID" value="NZ_JALJXJ010000009.1"/>
</dbReference>
<dbReference type="SMART" id="SM00052">
    <property type="entry name" value="EAL"/>
    <property type="match status" value="1"/>
</dbReference>
<dbReference type="PANTHER" id="PTHR44757">
    <property type="entry name" value="DIGUANYLATE CYCLASE DGCP"/>
    <property type="match status" value="1"/>
</dbReference>
<sequence>MTEAGPKQRGEAQGRAEDRAQGRSRPPGAIATLVTLCVPFLLVLQATRFPGSVELAHYLPLHSFFEIFAIAVATLIFAIGWHAHTDETPPALLVLSTAFLGVALLDFGHLLSYAGMPDFVTPSGPEKAIAFWLAARLMAALALLMAAVLPWRKGSATLRYPLIGGVLLATAAVFWVVLWHPDLMPRTYVAGDGLTSLKVAAEYVLVLLYAGAALIFHRRRRGAHALDVRRLVIAAIAIAISELCFTLYLSVYDLANVAGHVYKVIGYWYLYRAVFVTAVHHPYDALHRSQRDLWREKEQARVTLLSIGDGLIATDTAGRVTLMNPVAERLTGWTVSESAGRPVAEVFDIENAETGERVPVPVQQVLENGEMVGLANHTVLVARGGTRSHIADMASPIRDRDGALHGVVMVFQDVTETYAGREALKDSLSLNTGILESAACGIIATTLDGVVRVFNREAERIFGYRSAEMVGTTDLPRLYDQDELRAHAKGLAMELDRPVQPDFAALVTRTRCSGRPEPSEWTGLRKDGARISVSTVTSVLRDSGGAVRGYLTVVMDVTERKRAEREIEKLAYYDPLTNLPNRRLLLEHLDVHLRAARQGGRCGALMFLDLDDFKGLNDARGHIVGDTLLRELAARLTATLRKGDLVSRLSGDEFVILLPDLGATREEATAIAWRVAEKLRLAVTQPFQLDRCEHSIFASIGLTVFPKTPDESVEDLLKQADTAMYAAKDGGRNTVRDYDPAMLIDAQARLLLQQDLRKAVDAGEFTLFLQPQTRADGTLVAAEALIRWQHPQRGFVAPGAFIAVAEDSGLILPLGDWVLMEACHVLRRLADAGSDCHLSVNISPRQFRQQTFCAGVIAALRTTRTDPGRLTLEITEGIAVGDCADTVAKMSELAAFGISFSLDDFGTGFSSLSYLTRLPVGEIKIDRSFVQDVDRNSHNAVLVETMLSIASRLGLKAVAEGVETVAERDFLEDRGCTIFQGYYFDRPMPVEDFITKYAKEPAHA</sequence>
<dbReference type="Gene3D" id="3.20.20.450">
    <property type="entry name" value="EAL domain"/>
    <property type="match status" value="1"/>
</dbReference>
<dbReference type="CDD" id="cd01948">
    <property type="entry name" value="EAL"/>
    <property type="match status" value="1"/>
</dbReference>
<dbReference type="Pfam" id="PF17159">
    <property type="entry name" value="MASE3"/>
    <property type="match status" value="1"/>
</dbReference>
<dbReference type="InterPro" id="IPR000700">
    <property type="entry name" value="PAS-assoc_C"/>
</dbReference>
<organism evidence="7 8">
    <name type="scientific">Azospirillum lipoferum</name>
    <dbReference type="NCBI Taxonomy" id="193"/>
    <lineage>
        <taxon>Bacteria</taxon>
        <taxon>Pseudomonadati</taxon>
        <taxon>Pseudomonadota</taxon>
        <taxon>Alphaproteobacteria</taxon>
        <taxon>Rhodospirillales</taxon>
        <taxon>Azospirillaceae</taxon>
        <taxon>Azospirillum</taxon>
    </lineage>
</organism>
<feature type="transmembrane region" description="Helical" evidence="2">
    <location>
        <begin position="29"/>
        <end position="47"/>
    </location>
</feature>
<gene>
    <name evidence="7" type="ORF">FZ942_32670</name>
</gene>
<dbReference type="SMART" id="SM00267">
    <property type="entry name" value="GGDEF"/>
    <property type="match status" value="1"/>
</dbReference>
<name>A0A5A9G363_AZOLI</name>
<protein>
    <submittedName>
        <fullName evidence="7">EAL domain-containing protein</fullName>
    </submittedName>
</protein>
<dbReference type="InterPro" id="IPR035919">
    <property type="entry name" value="EAL_sf"/>
</dbReference>
<dbReference type="InterPro" id="IPR013767">
    <property type="entry name" value="PAS_fold"/>
</dbReference>
<dbReference type="GO" id="GO:0006355">
    <property type="term" value="P:regulation of DNA-templated transcription"/>
    <property type="evidence" value="ECO:0007669"/>
    <property type="project" value="InterPro"/>
</dbReference>
<dbReference type="SMART" id="SM00086">
    <property type="entry name" value="PAC"/>
    <property type="match status" value="2"/>
</dbReference>
<feature type="domain" description="PAS" evidence="3">
    <location>
        <begin position="434"/>
        <end position="498"/>
    </location>
</feature>
<feature type="domain" description="GGDEF" evidence="6">
    <location>
        <begin position="601"/>
        <end position="740"/>
    </location>
</feature>
<keyword evidence="2" id="KW-1133">Transmembrane helix</keyword>
<dbReference type="InterPro" id="IPR052155">
    <property type="entry name" value="Biofilm_reg_signaling"/>
</dbReference>
<dbReference type="Pfam" id="PF00563">
    <property type="entry name" value="EAL"/>
    <property type="match status" value="1"/>
</dbReference>
<feature type="transmembrane region" description="Helical" evidence="2">
    <location>
        <begin position="128"/>
        <end position="148"/>
    </location>
</feature>
<dbReference type="InterPro" id="IPR043128">
    <property type="entry name" value="Rev_trsase/Diguanyl_cyclase"/>
</dbReference>
<dbReference type="Proteomes" id="UP000324927">
    <property type="component" value="Unassembled WGS sequence"/>
</dbReference>
<dbReference type="InterPro" id="IPR000160">
    <property type="entry name" value="GGDEF_dom"/>
</dbReference>
<feature type="region of interest" description="Disordered" evidence="1">
    <location>
        <begin position="1"/>
        <end position="26"/>
    </location>
</feature>